<dbReference type="EMBL" id="CM018045">
    <property type="protein sequence ID" value="KAA8528079.1"/>
    <property type="molecule type" value="Genomic_DNA"/>
</dbReference>
<accession>A0A5J5ACY7</accession>
<dbReference type="AlphaFoldDB" id="A0A5J5ACY7"/>
<reference evidence="1 2" key="1">
    <citation type="submission" date="2019-09" db="EMBL/GenBank/DDBJ databases">
        <title>A chromosome-level genome assembly of the Chinese tupelo Nyssa sinensis.</title>
        <authorList>
            <person name="Yang X."/>
            <person name="Kang M."/>
            <person name="Yang Y."/>
            <person name="Xiong H."/>
            <person name="Wang M."/>
            <person name="Zhang Z."/>
            <person name="Wang Z."/>
            <person name="Wu H."/>
            <person name="Ma T."/>
            <person name="Liu J."/>
            <person name="Xi Z."/>
        </authorList>
    </citation>
    <scope>NUCLEOTIDE SEQUENCE [LARGE SCALE GENOMIC DNA]</scope>
    <source>
        <strain evidence="1">J267</strain>
        <tissue evidence="1">Leaf</tissue>
    </source>
</reference>
<sequence>MASITMTASFLSGSTAAVIPKQPATTARRGVVMAKASKVTESEQTVLNANTNSKEESNTMRRDLVFGAAAAADCSIAKVAMADEPKPGTPDAKKKYAPICVTMPTARICHKLESSLLNSVFSTLLVANWQVWLQGASKELERSAFLLHSRTDSKAHTGIETTENAHHKNSLKKKIAF</sequence>
<dbReference type="InterPro" id="IPR040296">
    <property type="entry name" value="PSBT"/>
</dbReference>
<evidence type="ECO:0000313" key="1">
    <source>
        <dbReference type="EMBL" id="KAA8528079.1"/>
    </source>
</evidence>
<organism evidence="1 2">
    <name type="scientific">Nyssa sinensis</name>
    <dbReference type="NCBI Taxonomy" id="561372"/>
    <lineage>
        <taxon>Eukaryota</taxon>
        <taxon>Viridiplantae</taxon>
        <taxon>Streptophyta</taxon>
        <taxon>Embryophyta</taxon>
        <taxon>Tracheophyta</taxon>
        <taxon>Spermatophyta</taxon>
        <taxon>Magnoliopsida</taxon>
        <taxon>eudicotyledons</taxon>
        <taxon>Gunneridae</taxon>
        <taxon>Pentapetalae</taxon>
        <taxon>asterids</taxon>
        <taxon>Cornales</taxon>
        <taxon>Nyssaceae</taxon>
        <taxon>Nyssa</taxon>
    </lineage>
</organism>
<name>A0A5J5ACY7_9ASTE</name>
<evidence type="ECO:0000313" key="2">
    <source>
        <dbReference type="Proteomes" id="UP000325577"/>
    </source>
</evidence>
<dbReference type="Proteomes" id="UP000325577">
    <property type="component" value="Linkage Group LG21"/>
</dbReference>
<protein>
    <recommendedName>
        <fullName evidence="3">Photosystem II 5 kDa protein, chloroplastic</fullName>
    </recommendedName>
</protein>
<keyword evidence="2" id="KW-1185">Reference proteome</keyword>
<dbReference type="PANTHER" id="PTHR34940:SF4">
    <property type="entry name" value="OS02G0581100 PROTEIN"/>
    <property type="match status" value="1"/>
</dbReference>
<gene>
    <name evidence="1" type="ORF">F0562_035052</name>
</gene>
<evidence type="ECO:0008006" key="3">
    <source>
        <dbReference type="Google" id="ProtNLM"/>
    </source>
</evidence>
<dbReference type="PANTHER" id="PTHR34940">
    <property type="entry name" value="PHOTOSYSTEM II 5 KDA PROTEIN, CHLOROPLASTIC"/>
    <property type="match status" value="1"/>
</dbReference>
<dbReference type="OrthoDB" id="686716at2759"/>
<proteinExistence type="predicted"/>